<feature type="transmembrane region" description="Helical" evidence="1">
    <location>
        <begin position="73"/>
        <end position="91"/>
    </location>
</feature>
<gene>
    <name evidence="2" type="ORF">DX908_00125</name>
</gene>
<protein>
    <submittedName>
        <fullName evidence="2">Uncharacterized protein</fullName>
    </submittedName>
</protein>
<keyword evidence="1" id="KW-1133">Transmembrane helix</keyword>
<keyword evidence="1" id="KW-0472">Membrane</keyword>
<feature type="transmembrane region" description="Helical" evidence="1">
    <location>
        <begin position="213"/>
        <end position="234"/>
    </location>
</feature>
<proteinExistence type="predicted"/>
<keyword evidence="1" id="KW-0812">Transmembrane</keyword>
<keyword evidence="3" id="KW-1185">Reference proteome</keyword>
<feature type="transmembrane region" description="Helical" evidence="1">
    <location>
        <begin position="246"/>
        <end position="270"/>
    </location>
</feature>
<dbReference type="Proteomes" id="UP000264589">
    <property type="component" value="Unassembled WGS sequence"/>
</dbReference>
<reference evidence="2 3" key="1">
    <citation type="submission" date="2018-08" db="EMBL/GenBank/DDBJ databases">
        <title>Parvularcula sp. SM1705, isolated from surface water of the South Sea China.</title>
        <authorList>
            <person name="Sun L."/>
        </authorList>
    </citation>
    <scope>NUCLEOTIDE SEQUENCE [LARGE SCALE GENOMIC DNA]</scope>
    <source>
        <strain evidence="2 3">SM1705</strain>
    </source>
</reference>
<evidence type="ECO:0000313" key="2">
    <source>
        <dbReference type="EMBL" id="RFB03825.1"/>
    </source>
</evidence>
<feature type="transmembrane region" description="Helical" evidence="1">
    <location>
        <begin position="151"/>
        <end position="167"/>
    </location>
</feature>
<dbReference type="InParanoid" id="A0A371REE7"/>
<accession>A0A371REE7</accession>
<feature type="transmembrane region" description="Helical" evidence="1">
    <location>
        <begin position="111"/>
        <end position="130"/>
    </location>
</feature>
<evidence type="ECO:0000313" key="3">
    <source>
        <dbReference type="Proteomes" id="UP000264589"/>
    </source>
</evidence>
<sequence length="275" mass="29796">MKGFVVNGLRWAALWAALLAGSMAGVAIAGIGSEGVGTDGPFSSEAAFLIVNGLHAFVLTLVATAARVSRVKLFLGIFTVFYVVHSVLQHMEAFWFIDFLELSQEFLIRSSLMVLVQALIAGAVAALMWPNRSYKEEGKTPVGPSRFGGSVILYILCYGLAGMYIAWASTDVQAYYDFGDEIETGPLLLFQVLRGSLWAAIVVMLGRMMTGPAWTRGVITGVVFAVLAAAQLIYPSSFMPWEVRQIHLVEVGTSNFVYGLLATLLLFAGVRRRAV</sequence>
<evidence type="ECO:0000256" key="1">
    <source>
        <dbReference type="SAM" id="Phobius"/>
    </source>
</evidence>
<feature type="transmembrane region" description="Helical" evidence="1">
    <location>
        <begin position="45"/>
        <end position="66"/>
    </location>
</feature>
<name>A0A371REE7_9PROT</name>
<dbReference type="EMBL" id="QUQO01000001">
    <property type="protein sequence ID" value="RFB03825.1"/>
    <property type="molecule type" value="Genomic_DNA"/>
</dbReference>
<comment type="caution">
    <text evidence="2">The sequence shown here is derived from an EMBL/GenBank/DDBJ whole genome shotgun (WGS) entry which is preliminary data.</text>
</comment>
<feature type="transmembrane region" description="Helical" evidence="1">
    <location>
        <begin position="187"/>
        <end position="206"/>
    </location>
</feature>
<dbReference type="AlphaFoldDB" id="A0A371REE7"/>
<organism evidence="2 3">
    <name type="scientific">Parvularcula marina</name>
    <dbReference type="NCBI Taxonomy" id="2292771"/>
    <lineage>
        <taxon>Bacteria</taxon>
        <taxon>Pseudomonadati</taxon>
        <taxon>Pseudomonadota</taxon>
        <taxon>Alphaproteobacteria</taxon>
        <taxon>Parvularculales</taxon>
        <taxon>Parvularculaceae</taxon>
        <taxon>Parvularcula</taxon>
    </lineage>
</organism>